<evidence type="ECO:0000256" key="1">
    <source>
        <dbReference type="ARBA" id="ARBA00022723"/>
    </source>
</evidence>
<reference evidence="4 5" key="1">
    <citation type="submission" date="2013-11" db="EMBL/GenBank/DDBJ databases">
        <title>Genome sequencing of Stegodyphus mimosarum.</title>
        <authorList>
            <person name="Bechsgaard J."/>
        </authorList>
    </citation>
    <scope>NUCLEOTIDE SEQUENCE [LARGE SCALE GENOMIC DNA]</scope>
</reference>
<protein>
    <recommendedName>
        <fullName evidence="6">Arylsulfatase J</fullName>
    </recommendedName>
</protein>
<dbReference type="InterPro" id="IPR017850">
    <property type="entry name" value="Alkaline_phosphatase_core_sf"/>
</dbReference>
<dbReference type="STRING" id="407821.A0A087SYE0"/>
<keyword evidence="1" id="KW-0479">Metal-binding</keyword>
<dbReference type="PANTHER" id="PTHR10342">
    <property type="entry name" value="ARYLSULFATASE"/>
    <property type="match status" value="1"/>
</dbReference>
<keyword evidence="2" id="KW-0106">Calcium</keyword>
<evidence type="ECO:0000256" key="3">
    <source>
        <dbReference type="ARBA" id="ARBA00023180"/>
    </source>
</evidence>
<dbReference type="PANTHER" id="PTHR10342:SF273">
    <property type="entry name" value="RE14504P"/>
    <property type="match status" value="1"/>
</dbReference>
<dbReference type="GO" id="GO:0046872">
    <property type="term" value="F:metal ion binding"/>
    <property type="evidence" value="ECO:0007669"/>
    <property type="project" value="UniProtKB-KW"/>
</dbReference>
<evidence type="ECO:0000256" key="2">
    <source>
        <dbReference type="ARBA" id="ARBA00022837"/>
    </source>
</evidence>
<dbReference type="OrthoDB" id="6420441at2759"/>
<evidence type="ECO:0008006" key="6">
    <source>
        <dbReference type="Google" id="ProtNLM"/>
    </source>
</evidence>
<organism evidence="4 5">
    <name type="scientific">Stegodyphus mimosarum</name>
    <name type="common">African social velvet spider</name>
    <dbReference type="NCBI Taxonomy" id="407821"/>
    <lineage>
        <taxon>Eukaryota</taxon>
        <taxon>Metazoa</taxon>
        <taxon>Ecdysozoa</taxon>
        <taxon>Arthropoda</taxon>
        <taxon>Chelicerata</taxon>
        <taxon>Arachnida</taxon>
        <taxon>Araneae</taxon>
        <taxon>Araneomorphae</taxon>
        <taxon>Entelegynae</taxon>
        <taxon>Eresoidea</taxon>
        <taxon>Eresidae</taxon>
        <taxon>Stegodyphus</taxon>
    </lineage>
</organism>
<dbReference type="InterPro" id="IPR047115">
    <property type="entry name" value="ARSB"/>
</dbReference>
<sequence length="190" mass="21739">MWDALIQNSKSPRHILLHILDPIFGMSALRIGDLKLINGTIYDKLDGRYGPTGFEDVHPESMDEWIFRDGSVVETILKRTGLWLPKSPDTWRLNAAINCNGNLPTESEECDPSKAPCLFNITNDACEYYNLATEYPEVVKMMMEVIYSYQTVAEPPQTKTIDPRSHPLCHGFGYVEWLEPEYITNCSYRS</sequence>
<keyword evidence="5" id="KW-1185">Reference proteome</keyword>
<dbReference type="OMA" id="NITNDAC"/>
<gene>
    <name evidence="4" type="ORF">X975_23816</name>
</gene>
<accession>A0A087SYE0</accession>
<evidence type="ECO:0000313" key="4">
    <source>
        <dbReference type="EMBL" id="KFM57879.1"/>
    </source>
</evidence>
<dbReference type="GO" id="GO:0008484">
    <property type="term" value="F:sulfuric ester hydrolase activity"/>
    <property type="evidence" value="ECO:0007669"/>
    <property type="project" value="InterPro"/>
</dbReference>
<dbReference type="AlphaFoldDB" id="A0A087SYE0"/>
<name>A0A087SYE0_STEMI</name>
<dbReference type="EMBL" id="KK112524">
    <property type="protein sequence ID" value="KFM57879.1"/>
    <property type="molecule type" value="Genomic_DNA"/>
</dbReference>
<dbReference type="Gene3D" id="3.30.1120.10">
    <property type="match status" value="1"/>
</dbReference>
<evidence type="ECO:0000313" key="5">
    <source>
        <dbReference type="Proteomes" id="UP000054359"/>
    </source>
</evidence>
<dbReference type="Proteomes" id="UP000054359">
    <property type="component" value="Unassembled WGS sequence"/>
</dbReference>
<feature type="non-terminal residue" evidence="4">
    <location>
        <position position="190"/>
    </location>
</feature>
<proteinExistence type="predicted"/>
<keyword evidence="3" id="KW-0325">Glycoprotein</keyword>
<dbReference type="SUPFAM" id="SSF53649">
    <property type="entry name" value="Alkaline phosphatase-like"/>
    <property type="match status" value="1"/>
</dbReference>